<dbReference type="PIRSF" id="PIRSF001220">
    <property type="entry name" value="L-ASNase_gatD"/>
    <property type="match status" value="1"/>
</dbReference>
<feature type="domain" description="Asparaginase/glutaminase C-terminal" evidence="8">
    <location>
        <begin position="271"/>
        <end position="375"/>
    </location>
</feature>
<evidence type="ECO:0000256" key="6">
    <source>
        <dbReference type="SAM" id="SignalP"/>
    </source>
</evidence>
<organism evidence="9 10">
    <name type="scientific">Georgenia faecalis</name>
    <dbReference type="NCBI Taxonomy" id="2483799"/>
    <lineage>
        <taxon>Bacteria</taxon>
        <taxon>Bacillati</taxon>
        <taxon>Actinomycetota</taxon>
        <taxon>Actinomycetes</taxon>
        <taxon>Micrococcales</taxon>
        <taxon>Bogoriellaceae</taxon>
        <taxon>Georgenia</taxon>
    </lineage>
</organism>
<dbReference type="Pfam" id="PF17763">
    <property type="entry name" value="Asparaginase_C"/>
    <property type="match status" value="1"/>
</dbReference>
<proteinExistence type="inferred from homology"/>
<feature type="chain" id="PRO_5045102293" description="asparaginase" evidence="6">
    <location>
        <begin position="33"/>
        <end position="526"/>
    </location>
</feature>
<dbReference type="PRINTS" id="PR00139">
    <property type="entry name" value="ASNGLNASE"/>
</dbReference>
<evidence type="ECO:0000259" key="8">
    <source>
        <dbReference type="Pfam" id="PF17763"/>
    </source>
</evidence>
<dbReference type="PROSITE" id="PS51732">
    <property type="entry name" value="ASN_GLN_ASE_3"/>
    <property type="match status" value="1"/>
</dbReference>
<feature type="compositionally biased region" description="Acidic residues" evidence="5">
    <location>
        <begin position="425"/>
        <end position="440"/>
    </location>
</feature>
<feature type="compositionally biased region" description="Acidic residues" evidence="5">
    <location>
        <begin position="451"/>
        <end position="463"/>
    </location>
</feature>
<dbReference type="PROSITE" id="PS00144">
    <property type="entry name" value="ASN_GLN_ASE_1"/>
    <property type="match status" value="1"/>
</dbReference>
<sequence>MTTRTSRRRPLAVLTALTLTVGAALVAPGAVAATAPAPDDLPTVTVVATGGTIAGRAAGRDTFTDYRAGTYPMTDMVSVLEPEVSAIADVDVVQFGNSGSGGYTIAQYHALTQAVEEALETSDGVVVTTGTDTMEEFAYWLDLTVQSKKPVVISGAMRPWAAGETASEAGVIGADGPANLLQSIRLAAGQQTFCFGTVLMLNDEIHAARDVTKGNSTRNDTFVTRQLGALGWIDGDQVYVQRAPARVLDCATDEWFTPFDLDEVAATELPRVEIFYNYQEAGREAIDAFAAAGVEGIVTAGTGAGGISSGPGQARRAAVESGIWFVSTTRTGSGAVSGGGDGIIAGGDLIPQKARLLLLLSRTFTDDIEQAREWFATIGGSSFDQSAMAGVVSPVPGGEVPSPTPEPSAEPTAGPTTPPPGGEPGGEEPGTEEPGGEEPGTEVPGGVPGGEETDPASEPDAGEEAPGGAVGGPGSGSGSGGLPALGAETRGIVLAAALALLVGAAAVHQRRTRSLGVPGMPRGLGR</sequence>
<dbReference type="InterPro" id="IPR027473">
    <property type="entry name" value="L-asparaginase_C"/>
</dbReference>
<dbReference type="CDD" id="cd08964">
    <property type="entry name" value="L-asparaginase_II"/>
    <property type="match status" value="1"/>
</dbReference>
<dbReference type="Gene3D" id="3.40.50.1170">
    <property type="entry name" value="L-asparaginase, N-terminal domain"/>
    <property type="match status" value="1"/>
</dbReference>
<dbReference type="InterPro" id="IPR027474">
    <property type="entry name" value="L-asparaginase_N"/>
</dbReference>
<dbReference type="Proteomes" id="UP001595955">
    <property type="component" value="Unassembled WGS sequence"/>
</dbReference>
<feature type="signal peptide" evidence="6">
    <location>
        <begin position="1"/>
        <end position="32"/>
    </location>
</feature>
<dbReference type="PROSITE" id="PS51318">
    <property type="entry name" value="TAT"/>
    <property type="match status" value="1"/>
</dbReference>
<dbReference type="PIRSF" id="PIRSF500176">
    <property type="entry name" value="L_ASNase"/>
    <property type="match status" value="1"/>
</dbReference>
<dbReference type="EC" id="3.5.1.1" evidence="2"/>
<evidence type="ECO:0000256" key="2">
    <source>
        <dbReference type="ARBA" id="ARBA00012920"/>
    </source>
</evidence>
<dbReference type="InterPro" id="IPR036152">
    <property type="entry name" value="Asp/glu_Ase-like_sf"/>
</dbReference>
<evidence type="ECO:0000256" key="5">
    <source>
        <dbReference type="SAM" id="MobiDB-lite"/>
    </source>
</evidence>
<feature type="domain" description="L-asparaginase N-terminal" evidence="7">
    <location>
        <begin position="44"/>
        <end position="244"/>
    </location>
</feature>
<accession>A0ABV9D9A7</accession>
<dbReference type="InterPro" id="IPR020827">
    <property type="entry name" value="Asparaginase/glutaminase_AS1"/>
</dbReference>
<dbReference type="InterPro" id="IPR006034">
    <property type="entry name" value="Asparaginase/glutaminase-like"/>
</dbReference>
<feature type="region of interest" description="Disordered" evidence="5">
    <location>
        <begin position="389"/>
        <end position="482"/>
    </location>
</feature>
<dbReference type="InterPro" id="IPR004550">
    <property type="entry name" value="AsnASE_II"/>
</dbReference>
<evidence type="ECO:0000313" key="9">
    <source>
        <dbReference type="EMBL" id="MFC4555230.1"/>
    </source>
</evidence>
<feature type="compositionally biased region" description="Gly residues" evidence="5">
    <location>
        <begin position="468"/>
        <end position="482"/>
    </location>
</feature>
<dbReference type="SUPFAM" id="SSF53774">
    <property type="entry name" value="Glutaminase/Asparaginase"/>
    <property type="match status" value="1"/>
</dbReference>
<evidence type="ECO:0000313" key="10">
    <source>
        <dbReference type="Proteomes" id="UP001595955"/>
    </source>
</evidence>
<evidence type="ECO:0000259" key="7">
    <source>
        <dbReference type="Pfam" id="PF00710"/>
    </source>
</evidence>
<dbReference type="SMART" id="SM00870">
    <property type="entry name" value="Asparaginase"/>
    <property type="match status" value="1"/>
</dbReference>
<evidence type="ECO:0000256" key="1">
    <source>
        <dbReference type="ARBA" id="ARBA00010518"/>
    </source>
</evidence>
<gene>
    <name evidence="9" type="ORF">ACFO3F_08200</name>
</gene>
<keyword evidence="6" id="KW-0732">Signal</keyword>
<dbReference type="PANTHER" id="PTHR11707:SF28">
    <property type="entry name" value="60 KDA LYSOPHOSPHOLIPASE"/>
    <property type="match status" value="1"/>
</dbReference>
<comment type="caution">
    <text evidence="9">The sequence shown here is derived from an EMBL/GenBank/DDBJ whole genome shotgun (WGS) entry which is preliminary data.</text>
</comment>
<reference evidence="10" key="1">
    <citation type="journal article" date="2019" name="Int. J. Syst. Evol. Microbiol.">
        <title>The Global Catalogue of Microorganisms (GCM) 10K type strain sequencing project: providing services to taxonomists for standard genome sequencing and annotation.</title>
        <authorList>
            <consortium name="The Broad Institute Genomics Platform"/>
            <consortium name="The Broad Institute Genome Sequencing Center for Infectious Disease"/>
            <person name="Wu L."/>
            <person name="Ma J."/>
        </authorList>
    </citation>
    <scope>NUCLEOTIDE SEQUENCE [LARGE SCALE GENOMIC DNA]</scope>
    <source>
        <strain evidence="10">JCM 3369</strain>
    </source>
</reference>
<dbReference type="RefSeq" id="WP_122823699.1">
    <property type="nucleotide sequence ID" value="NZ_CP033325.1"/>
</dbReference>
<feature type="compositionally biased region" description="Low complexity" evidence="5">
    <location>
        <begin position="390"/>
        <end position="401"/>
    </location>
</feature>
<comment type="similarity">
    <text evidence="1">Belongs to the asparaginase 1 family.</text>
</comment>
<keyword evidence="3" id="KW-0378">Hydrolase</keyword>
<dbReference type="Gene3D" id="3.40.50.40">
    <property type="match status" value="1"/>
</dbReference>
<dbReference type="InterPro" id="IPR037152">
    <property type="entry name" value="L-asparaginase_N_sf"/>
</dbReference>
<evidence type="ECO:0000256" key="4">
    <source>
        <dbReference type="PROSITE-ProRule" id="PRU10099"/>
    </source>
</evidence>
<evidence type="ECO:0000256" key="3">
    <source>
        <dbReference type="ARBA" id="ARBA00022801"/>
    </source>
</evidence>
<dbReference type="PANTHER" id="PTHR11707">
    <property type="entry name" value="L-ASPARAGINASE"/>
    <property type="match status" value="1"/>
</dbReference>
<name>A0ABV9D9A7_9MICO</name>
<protein>
    <recommendedName>
        <fullName evidence="2">asparaginase</fullName>
        <ecNumber evidence="2">3.5.1.1</ecNumber>
    </recommendedName>
</protein>
<dbReference type="EMBL" id="JBHSGF010000005">
    <property type="protein sequence ID" value="MFC4555230.1"/>
    <property type="molecule type" value="Genomic_DNA"/>
</dbReference>
<dbReference type="Pfam" id="PF00710">
    <property type="entry name" value="Asparaginase"/>
    <property type="match status" value="1"/>
</dbReference>
<dbReference type="InterPro" id="IPR006311">
    <property type="entry name" value="TAT_signal"/>
</dbReference>
<dbReference type="InterPro" id="IPR040919">
    <property type="entry name" value="Asparaginase_C"/>
</dbReference>
<keyword evidence="10" id="KW-1185">Reference proteome</keyword>
<feature type="active site" evidence="4">
    <location>
        <position position="52"/>
    </location>
</feature>